<proteinExistence type="predicted"/>
<reference evidence="1 2" key="1">
    <citation type="submission" date="2020-07" db="EMBL/GenBank/DDBJ databases">
        <title>Description of Kordia aestuariivivens sp. nov., isolated from a tidal flat.</title>
        <authorList>
            <person name="Park S."/>
            <person name="Yoon J.-H."/>
        </authorList>
    </citation>
    <scope>NUCLEOTIDE SEQUENCE [LARGE SCALE GENOMIC DNA]</scope>
    <source>
        <strain evidence="1 2">YSTF-M3</strain>
    </source>
</reference>
<dbReference type="RefSeq" id="WP_187562968.1">
    <property type="nucleotide sequence ID" value="NZ_JACGWS010000009.1"/>
</dbReference>
<evidence type="ECO:0000313" key="1">
    <source>
        <dbReference type="EMBL" id="MBC8755925.1"/>
    </source>
</evidence>
<dbReference type="EMBL" id="JACGWS010000009">
    <property type="protein sequence ID" value="MBC8755925.1"/>
    <property type="molecule type" value="Genomic_DNA"/>
</dbReference>
<accession>A0ABR7QBI4</accession>
<keyword evidence="2" id="KW-1185">Reference proteome</keyword>
<evidence type="ECO:0008006" key="3">
    <source>
        <dbReference type="Google" id="ProtNLM"/>
    </source>
</evidence>
<name>A0ABR7QBI4_9FLAO</name>
<gene>
    <name evidence="1" type="ORF">H2O64_14700</name>
</gene>
<dbReference type="Proteomes" id="UP000619238">
    <property type="component" value="Unassembled WGS sequence"/>
</dbReference>
<organism evidence="1 2">
    <name type="scientific">Kordia aestuariivivens</name>
    <dbReference type="NCBI Taxonomy" id="2759037"/>
    <lineage>
        <taxon>Bacteria</taxon>
        <taxon>Pseudomonadati</taxon>
        <taxon>Bacteroidota</taxon>
        <taxon>Flavobacteriia</taxon>
        <taxon>Flavobacteriales</taxon>
        <taxon>Flavobacteriaceae</taxon>
        <taxon>Kordia</taxon>
    </lineage>
</organism>
<comment type="caution">
    <text evidence="1">The sequence shown here is derived from an EMBL/GenBank/DDBJ whole genome shotgun (WGS) entry which is preliminary data.</text>
</comment>
<protein>
    <recommendedName>
        <fullName evidence="3">Bacteriocin</fullName>
    </recommendedName>
</protein>
<sequence>MKKVISKSLVLNKKSISKLDRLIIEGGKLDNGRTSIPVGICTCNLSCHSCPECPTEK</sequence>
<evidence type="ECO:0000313" key="2">
    <source>
        <dbReference type="Proteomes" id="UP000619238"/>
    </source>
</evidence>